<keyword evidence="1" id="KW-1133">Transmembrane helix</keyword>
<protein>
    <submittedName>
        <fullName evidence="2">Uncharacterized protein</fullName>
    </submittedName>
</protein>
<dbReference type="STRING" id="91360.SAMN05660330_01950"/>
<name>A0A1H0QDS3_9BACT</name>
<gene>
    <name evidence="2" type="ORF">SAMN05660330_01950</name>
</gene>
<sequence>MRNLNVYITVAGIYLLVSFLMPGPAWALQSHGAPEGICVHQMAHILFAGALAYLYWHTRKSPAIASRGWRYLQYFCGILIAWNLLAFTGHELYELLTPEDFINKDTWSEQLSPPLSGVKIIYYIAKMDHVFMVPALFYLVRSLKTFYREARLEVNK</sequence>
<keyword evidence="3" id="KW-1185">Reference proteome</keyword>
<dbReference type="EMBL" id="FNJI01000011">
    <property type="protein sequence ID" value="SDP15205.1"/>
    <property type="molecule type" value="Genomic_DNA"/>
</dbReference>
<feature type="transmembrane region" description="Helical" evidence="1">
    <location>
        <begin position="68"/>
        <end position="87"/>
    </location>
</feature>
<proteinExistence type="predicted"/>
<organism evidence="2 3">
    <name type="scientific">Desulforhopalus singaporensis</name>
    <dbReference type="NCBI Taxonomy" id="91360"/>
    <lineage>
        <taxon>Bacteria</taxon>
        <taxon>Pseudomonadati</taxon>
        <taxon>Thermodesulfobacteriota</taxon>
        <taxon>Desulfobulbia</taxon>
        <taxon>Desulfobulbales</taxon>
        <taxon>Desulfocapsaceae</taxon>
        <taxon>Desulforhopalus</taxon>
    </lineage>
</organism>
<feature type="transmembrane region" description="Helical" evidence="1">
    <location>
        <begin position="37"/>
        <end position="56"/>
    </location>
</feature>
<keyword evidence="1" id="KW-0812">Transmembrane</keyword>
<evidence type="ECO:0000256" key="1">
    <source>
        <dbReference type="SAM" id="Phobius"/>
    </source>
</evidence>
<evidence type="ECO:0000313" key="3">
    <source>
        <dbReference type="Proteomes" id="UP000199073"/>
    </source>
</evidence>
<evidence type="ECO:0000313" key="2">
    <source>
        <dbReference type="EMBL" id="SDP15205.1"/>
    </source>
</evidence>
<feature type="transmembrane region" description="Helical" evidence="1">
    <location>
        <begin position="120"/>
        <end position="140"/>
    </location>
</feature>
<dbReference type="Proteomes" id="UP000199073">
    <property type="component" value="Unassembled WGS sequence"/>
</dbReference>
<keyword evidence="1" id="KW-0472">Membrane</keyword>
<dbReference type="RefSeq" id="WP_092222254.1">
    <property type="nucleotide sequence ID" value="NZ_FNJI01000011.1"/>
</dbReference>
<accession>A0A1H0QDS3</accession>
<reference evidence="2 3" key="1">
    <citation type="submission" date="2016-10" db="EMBL/GenBank/DDBJ databases">
        <authorList>
            <person name="de Groot N.N."/>
        </authorList>
    </citation>
    <scope>NUCLEOTIDE SEQUENCE [LARGE SCALE GENOMIC DNA]</scope>
    <source>
        <strain evidence="2 3">DSM 12130</strain>
    </source>
</reference>
<dbReference type="AlphaFoldDB" id="A0A1H0QDS3"/>
<dbReference type="OrthoDB" id="5430998at2"/>